<dbReference type="AlphaFoldDB" id="A0A5B7TNN6"/>
<name>A0A5B7TNN6_9FLAO</name>
<keyword evidence="5" id="KW-1185">Reference proteome</keyword>
<accession>A0A5B7TNN6</accession>
<dbReference type="PROSITE" id="PS50106">
    <property type="entry name" value="PDZ"/>
    <property type="match status" value="1"/>
</dbReference>
<dbReference type="SUPFAM" id="SSF50494">
    <property type="entry name" value="Trypsin-like serine proteases"/>
    <property type="match status" value="1"/>
</dbReference>
<dbReference type="RefSeq" id="WP_138949133.1">
    <property type="nucleotide sequence ID" value="NZ_CP040749.1"/>
</dbReference>
<dbReference type="GO" id="GO:0006508">
    <property type="term" value="P:proteolysis"/>
    <property type="evidence" value="ECO:0007669"/>
    <property type="project" value="UniProtKB-KW"/>
</dbReference>
<dbReference type="PANTHER" id="PTHR43343:SF3">
    <property type="entry name" value="PROTEASE DO-LIKE 8, CHLOROPLASTIC"/>
    <property type="match status" value="1"/>
</dbReference>
<dbReference type="PRINTS" id="PR00834">
    <property type="entry name" value="PROTEASES2C"/>
</dbReference>
<dbReference type="PANTHER" id="PTHR43343">
    <property type="entry name" value="PEPTIDASE S12"/>
    <property type="match status" value="1"/>
</dbReference>
<dbReference type="InterPro" id="IPR036034">
    <property type="entry name" value="PDZ_sf"/>
</dbReference>
<dbReference type="GO" id="GO:0004252">
    <property type="term" value="F:serine-type endopeptidase activity"/>
    <property type="evidence" value="ECO:0007669"/>
    <property type="project" value="InterPro"/>
</dbReference>
<dbReference type="Gene3D" id="2.40.10.120">
    <property type="match status" value="1"/>
</dbReference>
<dbReference type="OrthoDB" id="9758917at2"/>
<evidence type="ECO:0000259" key="3">
    <source>
        <dbReference type="PROSITE" id="PS50106"/>
    </source>
</evidence>
<proteinExistence type="predicted"/>
<dbReference type="InterPro" id="IPR001478">
    <property type="entry name" value="PDZ"/>
</dbReference>
<keyword evidence="2" id="KW-0378">Hydrolase</keyword>
<dbReference type="Pfam" id="PF13180">
    <property type="entry name" value="PDZ_2"/>
    <property type="match status" value="1"/>
</dbReference>
<organism evidence="4 5">
    <name type="scientific">Aureibaculum algae</name>
    <dbReference type="NCBI Taxonomy" id="2584122"/>
    <lineage>
        <taxon>Bacteria</taxon>
        <taxon>Pseudomonadati</taxon>
        <taxon>Bacteroidota</taxon>
        <taxon>Flavobacteriia</taxon>
        <taxon>Flavobacteriales</taxon>
        <taxon>Flavobacteriaceae</taxon>
        <taxon>Aureibaculum</taxon>
    </lineage>
</organism>
<evidence type="ECO:0000256" key="1">
    <source>
        <dbReference type="ARBA" id="ARBA00022670"/>
    </source>
</evidence>
<dbReference type="InterPro" id="IPR001940">
    <property type="entry name" value="Peptidase_S1C"/>
</dbReference>
<feature type="domain" description="PDZ" evidence="3">
    <location>
        <begin position="273"/>
        <end position="364"/>
    </location>
</feature>
<dbReference type="SUPFAM" id="SSF50156">
    <property type="entry name" value="PDZ domain-like"/>
    <property type="match status" value="2"/>
</dbReference>
<dbReference type="Pfam" id="PF13365">
    <property type="entry name" value="Trypsin_2"/>
    <property type="match status" value="1"/>
</dbReference>
<protein>
    <submittedName>
        <fullName evidence="4">PDZ domain-containing protein</fullName>
    </submittedName>
</protein>
<dbReference type="SMART" id="SM00228">
    <property type="entry name" value="PDZ"/>
    <property type="match status" value="2"/>
</dbReference>
<gene>
    <name evidence="4" type="ORF">FF125_07245</name>
</gene>
<dbReference type="KEGG" id="fbe:FF125_07245"/>
<dbReference type="InterPro" id="IPR009003">
    <property type="entry name" value="Peptidase_S1_PA"/>
</dbReference>
<reference evidence="4 5" key="1">
    <citation type="submission" date="2019-05" db="EMBL/GenBank/DDBJ databases">
        <title>Algicella ahnfeltiae gen. nov., sp. nov., a novel marine bacterium of the family Flavobacteriaceae isolated from a red alga.</title>
        <authorList>
            <person name="Nedashkovskaya O.I."/>
            <person name="Kukhlevskiy A.D."/>
            <person name="Kim S.-G."/>
            <person name="Zhukova N.V."/>
            <person name="Mikhailov V.V."/>
        </authorList>
    </citation>
    <scope>NUCLEOTIDE SEQUENCE [LARGE SCALE GENOMIC DNA]</scope>
    <source>
        <strain evidence="4 5">10Alg115</strain>
    </source>
</reference>
<dbReference type="Proteomes" id="UP000306229">
    <property type="component" value="Chromosome"/>
</dbReference>
<evidence type="ECO:0000313" key="5">
    <source>
        <dbReference type="Proteomes" id="UP000306229"/>
    </source>
</evidence>
<evidence type="ECO:0000256" key="2">
    <source>
        <dbReference type="ARBA" id="ARBA00022801"/>
    </source>
</evidence>
<dbReference type="InterPro" id="IPR051201">
    <property type="entry name" value="Chloro_Bact_Ser_Proteases"/>
</dbReference>
<keyword evidence="1" id="KW-0645">Protease</keyword>
<evidence type="ECO:0000313" key="4">
    <source>
        <dbReference type="EMBL" id="QCX38235.1"/>
    </source>
</evidence>
<dbReference type="Gene3D" id="2.30.42.10">
    <property type="match status" value="2"/>
</dbReference>
<dbReference type="EMBL" id="CP040749">
    <property type="protein sequence ID" value="QCX38235.1"/>
    <property type="molecule type" value="Genomic_DNA"/>
</dbReference>
<sequence>MKKIVSLVFASLLGGVIALGAYVFVLSNNENIYSNKSSNEPKIVQANYNIPSSSYIAEATDFTKAAEATVHAVVHVKNTSVSKSNPLAEFFYGEGAGGGGRTTVGTGSGVIISPDGYIITNNHVINGAKELQITLNDQKSYVAEVIGSDPSTDIALIKIDAEDLPFVSFANSDNVKVGEWVLAVGNPFNLTSTVTAGIVSAKARNINISGGKMVESFIQTDAAVNPGNSGGALVNVRGELVGINTAISSQTGSYVGYSFAVPSNIAKKVIEDLMEYGDVRTAYLGIQSAELNGELAKELNINQTQGVLVAGVTESGGAIKAGLEKNDIIIQMDNIKINKFSDLKGFLSTKRPGNKVKVTVLRDNEEKQFEVKLGNQFGKETIDELDFSKNLLGSLKKISKKDATKFRINYGLQLERVRSANLRKNGVKDGDIILNIADTKIYEVQDAEDILRQHKGEQVIVQVLNDEGYVEYYRIAVGN</sequence>